<dbReference type="InterPro" id="IPR053918">
    <property type="entry name" value="DUF6980"/>
</dbReference>
<organism evidence="2 3">
    <name type="scientific">Clostridium perfringens</name>
    <dbReference type="NCBI Taxonomy" id="1502"/>
    <lineage>
        <taxon>Bacteria</taxon>
        <taxon>Bacillati</taxon>
        <taxon>Bacillota</taxon>
        <taxon>Clostridia</taxon>
        <taxon>Eubacteriales</taxon>
        <taxon>Clostridiaceae</taxon>
        <taxon>Clostridium</taxon>
    </lineage>
</organism>
<dbReference type="PATRIC" id="fig|1502.177.peg.1354"/>
<accession>A0A140GUA7</accession>
<proteinExistence type="predicted"/>
<reference evidence="2 3" key="1">
    <citation type="journal article" date="2016" name="PLoS ONE">
        <title>Plasmid Characterization and Chromosome Analysis of Two netF+ Clostridium perfringens Isolates Associated with Foal and Canine Necrotizing Enteritis.</title>
        <authorList>
            <person name="Mehdizadeh Gohari I."/>
            <person name="Kropinski A.M."/>
            <person name="Weese S.J."/>
            <person name="Parreira V.R."/>
            <person name="Whitehead A.E."/>
            <person name="Boerlin P."/>
            <person name="Prescott J.F."/>
        </authorList>
    </citation>
    <scope>NUCLEOTIDE SEQUENCE [LARGE SCALE GENOMIC DNA]</scope>
    <source>
        <strain evidence="2 3">JP838</strain>
    </source>
</reference>
<feature type="domain" description="DUF6980" evidence="1">
    <location>
        <begin position="13"/>
        <end position="66"/>
    </location>
</feature>
<name>A0A140GUA7_CLOPF</name>
<evidence type="ECO:0000313" key="3">
    <source>
        <dbReference type="Proteomes" id="UP000070260"/>
    </source>
</evidence>
<gene>
    <name evidence="2" type="ORF">JFP838_06655</name>
</gene>
<dbReference type="EMBL" id="CP010994">
    <property type="protein sequence ID" value="AMN37195.1"/>
    <property type="molecule type" value="Genomic_DNA"/>
</dbReference>
<dbReference type="Pfam" id="PF22400">
    <property type="entry name" value="DUF6980"/>
    <property type="match status" value="1"/>
</dbReference>
<evidence type="ECO:0000259" key="1">
    <source>
        <dbReference type="Pfam" id="PF22400"/>
    </source>
</evidence>
<dbReference type="OrthoDB" id="2004522at2"/>
<dbReference type="Proteomes" id="UP000070260">
    <property type="component" value="Chromosome"/>
</dbReference>
<protein>
    <recommendedName>
        <fullName evidence="1">DUF6980 domain-containing protein</fullName>
    </recommendedName>
</protein>
<evidence type="ECO:0000313" key="2">
    <source>
        <dbReference type="EMBL" id="AMN37195.1"/>
    </source>
</evidence>
<dbReference type="AlphaFoldDB" id="A0A140GUA7"/>
<sequence length="71" mass="8237">MNCDFCKEPFGKEFKINKSPNDFEQPNEAFIYLMENDTPGIVLMKNKSSSGWFDIKYCPFCGEKLIGEENE</sequence>